<dbReference type="InterPro" id="IPR012675">
    <property type="entry name" value="Beta-grasp_dom_sf"/>
</dbReference>
<evidence type="ECO:0008006" key="3">
    <source>
        <dbReference type="Google" id="ProtNLM"/>
    </source>
</evidence>
<dbReference type="AlphaFoldDB" id="A0A073IYM9"/>
<dbReference type="PANTHER" id="PTHR34472">
    <property type="entry name" value="SULFUR CARRIER PROTEIN THIS"/>
    <property type="match status" value="1"/>
</dbReference>
<dbReference type="RefSeq" id="WP_037929705.1">
    <property type="nucleotide sequence ID" value="NZ_CP054602.1"/>
</dbReference>
<dbReference type="InterPro" id="IPR016155">
    <property type="entry name" value="Mopterin_synth/thiamin_S_b"/>
</dbReference>
<evidence type="ECO:0000313" key="2">
    <source>
        <dbReference type="Proteomes" id="UP000027746"/>
    </source>
</evidence>
<dbReference type="CDD" id="cd00565">
    <property type="entry name" value="Ubl_ThiS"/>
    <property type="match status" value="1"/>
</dbReference>
<sequence>MKIIVNGEALETGASTLAALLDALGKGAAKVATSVNEGFVPKQQRADRSLQEGDRVEIVAPRQGG</sequence>
<dbReference type="NCBIfam" id="TIGR01683">
    <property type="entry name" value="thiS"/>
    <property type="match status" value="1"/>
</dbReference>
<organism evidence="1 2">
    <name type="scientific">Pseudosulfitobacter pseudonitzschiae</name>
    <dbReference type="NCBI Taxonomy" id="1402135"/>
    <lineage>
        <taxon>Bacteria</taxon>
        <taxon>Pseudomonadati</taxon>
        <taxon>Pseudomonadota</taxon>
        <taxon>Alphaproteobacteria</taxon>
        <taxon>Rhodobacterales</taxon>
        <taxon>Roseobacteraceae</taxon>
        <taxon>Pseudosulfitobacter</taxon>
    </lineage>
</organism>
<dbReference type="OrthoDB" id="197113at2"/>
<comment type="caution">
    <text evidence="1">The sequence shown here is derived from an EMBL/GenBank/DDBJ whole genome shotgun (WGS) entry which is preliminary data.</text>
</comment>
<accession>A0A073IYM9</accession>
<dbReference type="InterPro" id="IPR010035">
    <property type="entry name" value="Thi_S"/>
</dbReference>
<dbReference type="Gene3D" id="3.10.20.30">
    <property type="match status" value="1"/>
</dbReference>
<dbReference type="Pfam" id="PF02597">
    <property type="entry name" value="ThiS"/>
    <property type="match status" value="1"/>
</dbReference>
<dbReference type="Proteomes" id="UP000027746">
    <property type="component" value="Unassembled WGS sequence"/>
</dbReference>
<name>A0A073IYM9_9RHOB</name>
<reference evidence="1 2" key="1">
    <citation type="submission" date="2014-01" db="EMBL/GenBank/DDBJ databases">
        <title>Sulfitobacter sp. H3 (MCCC 1A00686) Genome Sequencing.</title>
        <authorList>
            <person name="Lai Q."/>
            <person name="Hong Z."/>
        </authorList>
    </citation>
    <scope>NUCLEOTIDE SEQUENCE [LARGE SCALE GENOMIC DNA]</scope>
    <source>
        <strain evidence="1 2">H3</strain>
    </source>
</reference>
<keyword evidence="2" id="KW-1185">Reference proteome</keyword>
<dbReference type="InterPro" id="IPR003749">
    <property type="entry name" value="ThiS/MoaD-like"/>
</dbReference>
<dbReference type="PANTHER" id="PTHR34472:SF1">
    <property type="entry name" value="SULFUR CARRIER PROTEIN THIS"/>
    <property type="match status" value="1"/>
</dbReference>
<evidence type="ECO:0000313" key="1">
    <source>
        <dbReference type="EMBL" id="KEJ94521.1"/>
    </source>
</evidence>
<dbReference type="EMBL" id="JAMD01000013">
    <property type="protein sequence ID" value="KEJ94521.1"/>
    <property type="molecule type" value="Genomic_DNA"/>
</dbReference>
<proteinExistence type="predicted"/>
<dbReference type="SUPFAM" id="SSF54285">
    <property type="entry name" value="MoaD/ThiS"/>
    <property type="match status" value="1"/>
</dbReference>
<gene>
    <name evidence="1" type="ORF">SUH3_06680</name>
</gene>
<protein>
    <recommendedName>
        <fullName evidence="3">Sulfur carrier protein ThiS</fullName>
    </recommendedName>
</protein>
<dbReference type="GeneID" id="68872088"/>